<feature type="non-terminal residue" evidence="1">
    <location>
        <position position="76"/>
    </location>
</feature>
<accession>A0ABU7FXE1</accession>
<evidence type="ECO:0000313" key="2">
    <source>
        <dbReference type="Proteomes" id="UP001333996"/>
    </source>
</evidence>
<comment type="caution">
    <text evidence="1">The sequence shown here is derived from an EMBL/GenBank/DDBJ whole genome shotgun (WGS) entry which is preliminary data.</text>
</comment>
<sequence>MNNDRRDPLAPGTAAVARPLVPRPGLDDIGLLLGDISRGTPIEVADGTVSAVEDITVGHKVALRDIPKGTPARKYG</sequence>
<organism evidence="1 2">
    <name type="scientific">Streptomyces chiangmaiensis</name>
    <dbReference type="NCBI Taxonomy" id="766497"/>
    <lineage>
        <taxon>Bacteria</taxon>
        <taxon>Bacillati</taxon>
        <taxon>Actinomycetota</taxon>
        <taxon>Actinomycetes</taxon>
        <taxon>Kitasatosporales</taxon>
        <taxon>Streptomycetaceae</taxon>
        <taxon>Streptomyces</taxon>
    </lineage>
</organism>
<evidence type="ECO:0008006" key="3">
    <source>
        <dbReference type="Google" id="ProtNLM"/>
    </source>
</evidence>
<evidence type="ECO:0000313" key="1">
    <source>
        <dbReference type="EMBL" id="MED7828565.1"/>
    </source>
</evidence>
<reference evidence="1" key="1">
    <citation type="submission" date="2024-01" db="EMBL/GenBank/DDBJ databases">
        <title>First draft genome sequence data of TA4-1, the type strain of Gram-positive actinobacterium Streptomyces chiangmaiensis.</title>
        <authorList>
            <person name="Yasawong M."/>
            <person name="Nantapong N."/>
        </authorList>
    </citation>
    <scope>NUCLEOTIDE SEQUENCE</scope>
    <source>
        <strain evidence="1">TA4-1</strain>
    </source>
</reference>
<name>A0ABU7FXE1_9ACTN</name>
<gene>
    <name evidence="1" type="ORF">VXC91_43685</name>
</gene>
<proteinExistence type="predicted"/>
<dbReference type="Gene3D" id="2.30.130.110">
    <property type="match status" value="1"/>
</dbReference>
<dbReference type="Proteomes" id="UP001333996">
    <property type="component" value="Unassembled WGS sequence"/>
</dbReference>
<dbReference type="EMBL" id="JAYWVC010000423">
    <property type="protein sequence ID" value="MED7828565.1"/>
    <property type="molecule type" value="Genomic_DNA"/>
</dbReference>
<keyword evidence="2" id="KW-1185">Reference proteome</keyword>
<protein>
    <recommendedName>
        <fullName evidence="3">Flagellum-specific ATP synthase FliI</fullName>
    </recommendedName>
</protein>